<dbReference type="RefSeq" id="WP_264226000.1">
    <property type="nucleotide sequence ID" value="NZ_CP107716.1"/>
</dbReference>
<dbReference type="SUPFAM" id="SSF88946">
    <property type="entry name" value="Sigma2 domain of RNA polymerase sigma factors"/>
    <property type="match status" value="1"/>
</dbReference>
<keyword evidence="8" id="KW-1185">Reference proteome</keyword>
<dbReference type="InterPro" id="IPR013325">
    <property type="entry name" value="RNA_pol_sigma_r2"/>
</dbReference>
<proteinExistence type="inferred from homology"/>
<feature type="domain" description="PhyR sigma2" evidence="6">
    <location>
        <begin position="7"/>
        <end position="57"/>
    </location>
</feature>
<dbReference type="InterPro" id="IPR036388">
    <property type="entry name" value="WH-like_DNA-bd_sf"/>
</dbReference>
<accession>A0ABY6IP27</accession>
<dbReference type="PANTHER" id="PTHR43133">
    <property type="entry name" value="RNA POLYMERASE ECF-TYPE SIGMA FACTO"/>
    <property type="match status" value="1"/>
</dbReference>
<name>A0ABY6IP27_9HYPH</name>
<evidence type="ECO:0000313" key="7">
    <source>
        <dbReference type="EMBL" id="UYQ72366.1"/>
    </source>
</evidence>
<feature type="domain" description="RNA polymerase sigma factor 70 region 4 type 2" evidence="5">
    <location>
        <begin position="97"/>
        <end position="148"/>
    </location>
</feature>
<evidence type="ECO:0000256" key="2">
    <source>
        <dbReference type="ARBA" id="ARBA00023015"/>
    </source>
</evidence>
<dbReference type="InterPro" id="IPR013324">
    <property type="entry name" value="RNA_pol_sigma_r3/r4-like"/>
</dbReference>
<dbReference type="InterPro" id="IPR039425">
    <property type="entry name" value="RNA_pol_sigma-70-like"/>
</dbReference>
<dbReference type="PANTHER" id="PTHR43133:SF25">
    <property type="entry name" value="RNA POLYMERASE SIGMA FACTOR RFAY-RELATED"/>
    <property type="match status" value="1"/>
</dbReference>
<dbReference type="EMBL" id="CP107716">
    <property type="protein sequence ID" value="UYQ72366.1"/>
    <property type="molecule type" value="Genomic_DNA"/>
</dbReference>
<evidence type="ECO:0000259" key="5">
    <source>
        <dbReference type="Pfam" id="PF08281"/>
    </source>
</evidence>
<keyword evidence="4" id="KW-0804">Transcription</keyword>
<reference evidence="7" key="1">
    <citation type="submission" date="2022-10" db="EMBL/GenBank/DDBJ databases">
        <title>YIM 151497 complete genome.</title>
        <authorList>
            <person name="Chen X."/>
        </authorList>
    </citation>
    <scope>NUCLEOTIDE SEQUENCE</scope>
    <source>
        <strain evidence="7">YIM 151497</strain>
    </source>
</reference>
<dbReference type="InterPro" id="IPR014284">
    <property type="entry name" value="RNA_pol_sigma-70_dom"/>
</dbReference>
<comment type="similarity">
    <text evidence="1">Belongs to the sigma-70 factor family. ECF subfamily.</text>
</comment>
<sequence>MREALLTHLPALRRYAHGLAGNREEAEDLLQGTLLRAVEHSKQWRGENGRSWLYAIMTNLNRNRLRTRARQPLLQPIDDGLAVSDDAPPPDPLLHNTLMRALDTLSPEARAVLLLVAIEGCAYAEVAQILDLPIGTVMSRLSRARRQLSELLAHKSITSLSNR</sequence>
<dbReference type="SUPFAM" id="SSF88659">
    <property type="entry name" value="Sigma3 and sigma4 domains of RNA polymerase sigma factors"/>
    <property type="match status" value="1"/>
</dbReference>
<evidence type="ECO:0000256" key="4">
    <source>
        <dbReference type="ARBA" id="ARBA00023163"/>
    </source>
</evidence>
<dbReference type="InterPro" id="IPR013249">
    <property type="entry name" value="RNA_pol_sigma70_r4_t2"/>
</dbReference>
<gene>
    <name evidence="7" type="ORF">OF122_00820</name>
</gene>
<protein>
    <submittedName>
        <fullName evidence="7">RNA polymerase sigma factor</fullName>
    </submittedName>
</protein>
<dbReference type="Pfam" id="PF08281">
    <property type="entry name" value="Sigma70_r4_2"/>
    <property type="match status" value="1"/>
</dbReference>
<dbReference type="Gene3D" id="1.10.1740.10">
    <property type="match status" value="1"/>
</dbReference>
<evidence type="ECO:0000256" key="1">
    <source>
        <dbReference type="ARBA" id="ARBA00010641"/>
    </source>
</evidence>
<keyword evidence="2" id="KW-0805">Transcription regulation</keyword>
<dbReference type="InterPro" id="IPR053866">
    <property type="entry name" value="PhyR_sigma2"/>
</dbReference>
<keyword evidence="3" id="KW-0731">Sigma factor</keyword>
<evidence type="ECO:0000256" key="3">
    <source>
        <dbReference type="ARBA" id="ARBA00023082"/>
    </source>
</evidence>
<organism evidence="7 8">
    <name type="scientific">Pelagibacterium flavum</name>
    <dbReference type="NCBI Taxonomy" id="2984530"/>
    <lineage>
        <taxon>Bacteria</taxon>
        <taxon>Pseudomonadati</taxon>
        <taxon>Pseudomonadota</taxon>
        <taxon>Alphaproteobacteria</taxon>
        <taxon>Hyphomicrobiales</taxon>
        <taxon>Devosiaceae</taxon>
        <taxon>Pelagibacterium</taxon>
    </lineage>
</organism>
<dbReference type="Pfam" id="PF22029">
    <property type="entry name" value="PhyR_sigma2"/>
    <property type="match status" value="1"/>
</dbReference>
<evidence type="ECO:0000259" key="6">
    <source>
        <dbReference type="Pfam" id="PF22029"/>
    </source>
</evidence>
<evidence type="ECO:0000313" key="8">
    <source>
        <dbReference type="Proteomes" id="UP001163882"/>
    </source>
</evidence>
<dbReference type="Proteomes" id="UP001163882">
    <property type="component" value="Chromosome"/>
</dbReference>
<dbReference type="Gene3D" id="1.10.10.10">
    <property type="entry name" value="Winged helix-like DNA-binding domain superfamily/Winged helix DNA-binding domain"/>
    <property type="match status" value="1"/>
</dbReference>
<dbReference type="NCBIfam" id="TIGR02937">
    <property type="entry name" value="sigma70-ECF"/>
    <property type="match status" value="1"/>
</dbReference>
<dbReference type="CDD" id="cd06171">
    <property type="entry name" value="Sigma70_r4"/>
    <property type="match status" value="1"/>
</dbReference>